<gene>
    <name evidence="2" type="ORF">C8D85_3159</name>
</gene>
<keyword evidence="3" id="KW-1185">Reference proteome</keyword>
<dbReference type="OrthoDB" id="5943at2"/>
<evidence type="ECO:0000256" key="1">
    <source>
        <dbReference type="SAM" id="SignalP"/>
    </source>
</evidence>
<dbReference type="Proteomes" id="UP000295729">
    <property type="component" value="Unassembled WGS sequence"/>
</dbReference>
<organism evidence="2 3">
    <name type="scientific">Marinomonas communis</name>
    <dbReference type="NCBI Taxonomy" id="28254"/>
    <lineage>
        <taxon>Bacteria</taxon>
        <taxon>Pseudomonadati</taxon>
        <taxon>Pseudomonadota</taxon>
        <taxon>Gammaproteobacteria</taxon>
        <taxon>Oceanospirillales</taxon>
        <taxon>Oceanospirillaceae</taxon>
        <taxon>Marinomonas</taxon>
    </lineage>
</organism>
<feature type="signal peptide" evidence="1">
    <location>
        <begin position="1"/>
        <end position="19"/>
    </location>
</feature>
<comment type="caution">
    <text evidence="2">The sequence shown here is derived from an EMBL/GenBank/DDBJ whole genome shotgun (WGS) entry which is preliminary data.</text>
</comment>
<feature type="chain" id="PRO_5020658232" evidence="1">
    <location>
        <begin position="20"/>
        <end position="269"/>
    </location>
</feature>
<evidence type="ECO:0000313" key="2">
    <source>
        <dbReference type="EMBL" id="TDR06229.1"/>
    </source>
</evidence>
<dbReference type="Pfam" id="PF10670">
    <property type="entry name" value="DUF4198"/>
    <property type="match status" value="1"/>
</dbReference>
<sequence length="269" mass="28919">MFKTSLCALAVVAASSSFAHDLMVLPSKSILSAVPANVAVDVTATHGVYRFDKAVSPDNVTVYGPDGKRIRDLGTMVKGATRTSFDLNVTEEGTYKITYGSSMAGYMTTYEVGERNTRKRLRGNQQEMADQIPADAKNIETTKMGRTGVTYITSKAPTDTVLKPSNQGFEMVPVTHPADYINGEEIEIKALMDGKPLAGAKVVVKAESAIYGIAEEPVEVSTDKSGVASFTLDNAGRYNAAVSYSGPSSDPLADKEAYTVFYTFEVVYE</sequence>
<reference evidence="2 3" key="1">
    <citation type="submission" date="2019-03" db="EMBL/GenBank/DDBJ databases">
        <title>Genomic Encyclopedia of Type Strains, Phase IV (KMG-IV): sequencing the most valuable type-strain genomes for metagenomic binning, comparative biology and taxonomic classification.</title>
        <authorList>
            <person name="Goeker M."/>
        </authorList>
    </citation>
    <scope>NUCLEOTIDE SEQUENCE [LARGE SCALE GENOMIC DNA]</scope>
    <source>
        <strain evidence="2 3">DSM 5604</strain>
    </source>
</reference>
<protein>
    <submittedName>
        <fullName evidence="2">Putative GH25 family protein</fullName>
    </submittedName>
</protein>
<dbReference type="RefSeq" id="WP_133564524.1">
    <property type="nucleotide sequence ID" value="NZ_SNZA01000006.1"/>
</dbReference>
<keyword evidence="1" id="KW-0732">Signal</keyword>
<evidence type="ECO:0000313" key="3">
    <source>
        <dbReference type="Proteomes" id="UP000295729"/>
    </source>
</evidence>
<proteinExistence type="predicted"/>
<dbReference type="EMBL" id="SNZA01000006">
    <property type="protein sequence ID" value="TDR06229.1"/>
    <property type="molecule type" value="Genomic_DNA"/>
</dbReference>
<dbReference type="InterPro" id="IPR019613">
    <property type="entry name" value="DUF4198"/>
</dbReference>
<dbReference type="AlphaFoldDB" id="A0A4R6X2G8"/>
<accession>A0A4R6X2G8</accession>
<name>A0A4R6X2G8_9GAMM</name>